<dbReference type="InterPro" id="IPR050903">
    <property type="entry name" value="Bact_Chemotaxis_MeTrfase"/>
</dbReference>
<evidence type="ECO:0000256" key="4">
    <source>
        <dbReference type="ARBA" id="ARBA00022679"/>
    </source>
</evidence>
<accession>A0A3D8I479</accession>
<dbReference type="GO" id="GO:0008983">
    <property type="term" value="F:protein-glutamate O-methyltransferase activity"/>
    <property type="evidence" value="ECO:0007669"/>
    <property type="project" value="UniProtKB-EC"/>
</dbReference>
<evidence type="ECO:0000259" key="6">
    <source>
        <dbReference type="PROSITE" id="PS50123"/>
    </source>
</evidence>
<keyword evidence="4 7" id="KW-0808">Transferase</keyword>
<dbReference type="OrthoDB" id="9786165at2"/>
<gene>
    <name evidence="7" type="ORF">CQA63_05205</name>
</gene>
<evidence type="ECO:0000256" key="5">
    <source>
        <dbReference type="ARBA" id="ARBA00022691"/>
    </source>
</evidence>
<dbReference type="Gene3D" id="1.10.155.10">
    <property type="entry name" value="Chemotaxis receptor methyltransferase CheR, N-terminal domain"/>
    <property type="match status" value="1"/>
</dbReference>
<dbReference type="SMART" id="SM00138">
    <property type="entry name" value="MeTrc"/>
    <property type="match status" value="1"/>
</dbReference>
<keyword evidence="3 7" id="KW-0489">Methyltransferase</keyword>
<dbReference type="PRINTS" id="PR00996">
    <property type="entry name" value="CHERMTFRASE"/>
</dbReference>
<proteinExistence type="predicted"/>
<sequence length="279" mass="32962">MITLDNKQFITIKEKLYKYCGIYLDESKLQMVQNRICYLMDEMHIQDMDKLLYSIDNNTKTKQHFINAFTTNKTNFFREVFHFEDMINRSLPALFKLDKPIKIYCAASSTGQEPYSIAMSVLYMKKLCNSHIPVSIIATDIDTDALTEAKGGVYKIDFRYEKFPHWCNIDEYFEEIGGNQTHSSIHQLKIKDEVKSMVTFKQLNLFDKHYPFRREEFDIIFCRNVLIYFKPEDQQQILSKLIDTLKINGTFYLGHSEILYDMAAKFDKLGNKTYIKLKV</sequence>
<keyword evidence="5" id="KW-0949">S-adenosyl-L-methionine</keyword>
<evidence type="ECO:0000313" key="7">
    <source>
        <dbReference type="EMBL" id="RDU59815.1"/>
    </source>
</evidence>
<reference evidence="7 8" key="1">
    <citation type="submission" date="2018-04" db="EMBL/GenBank/DDBJ databases">
        <title>Novel Campyloabacter and Helicobacter Species and Strains.</title>
        <authorList>
            <person name="Mannion A.J."/>
            <person name="Shen Z."/>
            <person name="Fox J.G."/>
        </authorList>
    </citation>
    <scope>NUCLEOTIDE SEQUENCE [LARGE SCALE GENOMIC DNA]</scope>
    <source>
        <strain evidence="7 8">MIT 98-6070</strain>
    </source>
</reference>
<dbReference type="PANTHER" id="PTHR24422:SF10">
    <property type="entry name" value="CHEMOTAXIS PROTEIN METHYLTRANSFERASE 2"/>
    <property type="match status" value="1"/>
</dbReference>
<dbReference type="Gene3D" id="3.40.50.150">
    <property type="entry name" value="Vaccinia Virus protein VP39"/>
    <property type="match status" value="1"/>
</dbReference>
<dbReference type="SUPFAM" id="SSF47757">
    <property type="entry name" value="Chemotaxis receptor methyltransferase CheR, N-terminal domain"/>
    <property type="match status" value="1"/>
</dbReference>
<dbReference type="InterPro" id="IPR029063">
    <property type="entry name" value="SAM-dependent_MTases_sf"/>
</dbReference>
<evidence type="ECO:0000256" key="3">
    <source>
        <dbReference type="ARBA" id="ARBA00022603"/>
    </source>
</evidence>
<dbReference type="SUPFAM" id="SSF53335">
    <property type="entry name" value="S-adenosyl-L-methionine-dependent methyltransferases"/>
    <property type="match status" value="1"/>
</dbReference>
<dbReference type="Pfam" id="PF01739">
    <property type="entry name" value="CheR"/>
    <property type="match status" value="1"/>
</dbReference>
<comment type="catalytic activity">
    <reaction evidence="1">
        <text>L-glutamyl-[protein] + S-adenosyl-L-methionine = [protein]-L-glutamate 5-O-methyl ester + S-adenosyl-L-homocysteine</text>
        <dbReference type="Rhea" id="RHEA:24452"/>
        <dbReference type="Rhea" id="RHEA-COMP:10208"/>
        <dbReference type="Rhea" id="RHEA-COMP:10311"/>
        <dbReference type="ChEBI" id="CHEBI:29973"/>
        <dbReference type="ChEBI" id="CHEBI:57856"/>
        <dbReference type="ChEBI" id="CHEBI:59789"/>
        <dbReference type="ChEBI" id="CHEBI:82795"/>
        <dbReference type="EC" id="2.1.1.80"/>
    </reaction>
</comment>
<dbReference type="InterPro" id="IPR000780">
    <property type="entry name" value="CheR_MeTrfase"/>
</dbReference>
<protein>
    <recommendedName>
        <fullName evidence="2">protein-glutamate O-methyltransferase</fullName>
        <ecNumber evidence="2">2.1.1.80</ecNumber>
    </recommendedName>
</protein>
<evidence type="ECO:0000313" key="8">
    <source>
        <dbReference type="Proteomes" id="UP000256599"/>
    </source>
</evidence>
<dbReference type="GO" id="GO:0032259">
    <property type="term" value="P:methylation"/>
    <property type="evidence" value="ECO:0007669"/>
    <property type="project" value="UniProtKB-KW"/>
</dbReference>
<dbReference type="InterPro" id="IPR022642">
    <property type="entry name" value="CheR_C"/>
</dbReference>
<dbReference type="PROSITE" id="PS50123">
    <property type="entry name" value="CHER"/>
    <property type="match status" value="1"/>
</dbReference>
<name>A0A3D8I479_9HELI</name>
<dbReference type="InterPro" id="IPR036804">
    <property type="entry name" value="CheR_N_sf"/>
</dbReference>
<dbReference type="EC" id="2.1.1.80" evidence="2"/>
<organism evidence="7 8">
    <name type="scientific">Helicobacter marmotae</name>
    <dbReference type="NCBI Taxonomy" id="152490"/>
    <lineage>
        <taxon>Bacteria</taxon>
        <taxon>Pseudomonadati</taxon>
        <taxon>Campylobacterota</taxon>
        <taxon>Epsilonproteobacteria</taxon>
        <taxon>Campylobacterales</taxon>
        <taxon>Helicobacteraceae</taxon>
        <taxon>Helicobacter</taxon>
    </lineage>
</organism>
<keyword evidence="8" id="KW-1185">Reference proteome</keyword>
<dbReference type="PANTHER" id="PTHR24422">
    <property type="entry name" value="CHEMOTAXIS PROTEIN METHYLTRANSFERASE"/>
    <property type="match status" value="1"/>
</dbReference>
<dbReference type="RefSeq" id="WP_104700126.1">
    <property type="nucleotide sequence ID" value="NZ_FZPP01000021.1"/>
</dbReference>
<feature type="domain" description="CheR-type methyltransferase" evidence="6">
    <location>
        <begin position="1"/>
        <end position="279"/>
    </location>
</feature>
<dbReference type="CDD" id="cd02440">
    <property type="entry name" value="AdoMet_MTases"/>
    <property type="match status" value="1"/>
</dbReference>
<comment type="caution">
    <text evidence="7">The sequence shown here is derived from an EMBL/GenBank/DDBJ whole genome shotgun (WGS) entry which is preliminary data.</text>
</comment>
<evidence type="ECO:0000256" key="1">
    <source>
        <dbReference type="ARBA" id="ARBA00001541"/>
    </source>
</evidence>
<dbReference type="EMBL" id="NXLR01000008">
    <property type="protein sequence ID" value="RDU59815.1"/>
    <property type="molecule type" value="Genomic_DNA"/>
</dbReference>
<dbReference type="Proteomes" id="UP000256599">
    <property type="component" value="Unassembled WGS sequence"/>
</dbReference>
<dbReference type="AlphaFoldDB" id="A0A3D8I479"/>
<evidence type="ECO:0000256" key="2">
    <source>
        <dbReference type="ARBA" id="ARBA00012534"/>
    </source>
</evidence>